<sequence>MSIHHYGPGDLSSGFVGFRVSVGFDNKHRQSWFSTKEAKVQDESDFVYKRAHLQAQIREAELLAESALHQYQTFVTKNHPSLAPERGLGVHALSLQIRRDNGRPNSSAPRFEPGFLVTYKDNKRGNNKLFTFFNQSYSAAWREAVLFWGEKHEILQEDIDRLLAHPPAPERFKELRRFLNEQAGNELADLIPVEALEPVFREQRAELASRRAAQKYRLGQADKDATESEIALWFEQEASKAS</sequence>
<dbReference type="RefSeq" id="WP_153637496.1">
    <property type="nucleotide sequence ID" value="NZ_BGZI01000043.1"/>
</dbReference>
<dbReference type="Proteomes" id="UP000387223">
    <property type="component" value="Unassembled WGS sequence"/>
</dbReference>
<reference evidence="1 2" key="1">
    <citation type="journal article" date="2019" name="J. Gen. Appl. Microbiol.">
        <title>Aerobic degradation of cis-dichloroethene by the marine bacterium Marinobacter salsuginis strain 5N-3.</title>
        <authorList>
            <person name="Inoue Y."/>
            <person name="Fukunaga Y."/>
            <person name="Katsumata H."/>
            <person name="Ohji S."/>
            <person name="Hosoyama A."/>
            <person name="Mori K."/>
            <person name="Ando K."/>
        </authorList>
    </citation>
    <scope>NUCLEOTIDE SEQUENCE [LARGE SCALE GENOMIC DNA]</scope>
    <source>
        <strain evidence="1 2">NBRC 109114</strain>
    </source>
</reference>
<organism evidence="1 2">
    <name type="scientific">Marinobacter salsuginis</name>
    <dbReference type="NCBI Taxonomy" id="418719"/>
    <lineage>
        <taxon>Bacteria</taxon>
        <taxon>Pseudomonadati</taxon>
        <taxon>Pseudomonadota</taxon>
        <taxon>Gammaproteobacteria</taxon>
        <taxon>Pseudomonadales</taxon>
        <taxon>Marinobacteraceae</taxon>
        <taxon>Marinobacter</taxon>
    </lineage>
</organism>
<dbReference type="EMBL" id="BGZI01000043">
    <property type="protein sequence ID" value="GBO90442.1"/>
    <property type="molecule type" value="Genomic_DNA"/>
</dbReference>
<evidence type="ECO:0000313" key="2">
    <source>
        <dbReference type="Proteomes" id="UP000387223"/>
    </source>
</evidence>
<comment type="caution">
    <text evidence="1">The sequence shown here is derived from an EMBL/GenBank/DDBJ whole genome shotgun (WGS) entry which is preliminary data.</text>
</comment>
<evidence type="ECO:0000313" key="1">
    <source>
        <dbReference type="EMBL" id="GBO90442.1"/>
    </source>
</evidence>
<gene>
    <name evidence="1" type="ORF">MSSD14B_41100</name>
</gene>
<dbReference type="AlphaFoldDB" id="A0A5M3Q5E5"/>
<accession>A0A5M3Q5E5</accession>
<name>A0A5M3Q5E5_9GAMM</name>
<protein>
    <submittedName>
        <fullName evidence="1">Uncharacterized protein</fullName>
    </submittedName>
</protein>
<proteinExistence type="predicted"/>